<dbReference type="EMBL" id="JAMSKV010000018">
    <property type="protein sequence ID" value="MCQ8279939.1"/>
    <property type="molecule type" value="Genomic_DNA"/>
</dbReference>
<comment type="caution">
    <text evidence="3">The sequence shown here is derived from an EMBL/GenBank/DDBJ whole genome shotgun (WGS) entry which is preliminary data.</text>
</comment>
<gene>
    <name evidence="3" type="ORF">NFI95_15965</name>
</gene>
<dbReference type="Proteomes" id="UP001524587">
    <property type="component" value="Unassembled WGS sequence"/>
</dbReference>
<dbReference type="InterPro" id="IPR003010">
    <property type="entry name" value="C-N_Hydrolase"/>
</dbReference>
<keyword evidence="4" id="KW-1185">Reference proteome</keyword>
<reference evidence="3 4" key="1">
    <citation type="submission" date="2022-06" db="EMBL/GenBank/DDBJ databases">
        <title>Endosaccharibacter gen. nov., sp. nov., endophytic bacteria isolated from sugarcane.</title>
        <authorList>
            <person name="Pitiwittayakul N."/>
            <person name="Yukphan P."/>
            <person name="Charoenyingcharoen P."/>
            <person name="Tanasupawat S."/>
        </authorList>
    </citation>
    <scope>NUCLEOTIDE SEQUENCE [LARGE SCALE GENOMIC DNA]</scope>
    <source>
        <strain evidence="3 4">KSS8</strain>
    </source>
</reference>
<dbReference type="CDD" id="cd07572">
    <property type="entry name" value="nit"/>
    <property type="match status" value="1"/>
</dbReference>
<dbReference type="Gene3D" id="3.60.110.10">
    <property type="entry name" value="Carbon-nitrogen hydrolase"/>
    <property type="match status" value="1"/>
</dbReference>
<sequence length="282" mass="30297">MKVSVVQLSPGSDKSHNISHAETYVGRVVRQDHPDLVVLPEVWTCLGGTTEQKFAAAEDIPSVGSTDGGGDAIAAVRRMAREHGIFVHAGSMAERGGDRLLNTSVVISPDGTLLARYSKMHLFDIMTPSGLGYRESDTYRAGEEVVSVSIEGRFGRIRLGLAICYDIRFGELFRKLREQGADLIVLPAAFTVETGSAHWETLVRARAIETQCWVAAAGTVGAHQDADGGTRYTFGHSMIVDPWGAIVAQASSGPGVASAFVDAALTQRIRSAIPVAEHRRLR</sequence>
<name>A0ABT1WAL4_9PROT</name>
<evidence type="ECO:0000313" key="3">
    <source>
        <dbReference type="EMBL" id="MCQ8279939.1"/>
    </source>
</evidence>
<evidence type="ECO:0000259" key="2">
    <source>
        <dbReference type="PROSITE" id="PS50263"/>
    </source>
</evidence>
<feature type="domain" description="CN hydrolase" evidence="2">
    <location>
        <begin position="1"/>
        <end position="263"/>
    </location>
</feature>
<dbReference type="Pfam" id="PF00795">
    <property type="entry name" value="CN_hydrolase"/>
    <property type="match status" value="1"/>
</dbReference>
<dbReference type="PANTHER" id="PTHR23088">
    <property type="entry name" value="NITRILASE-RELATED"/>
    <property type="match status" value="1"/>
</dbReference>
<dbReference type="InterPro" id="IPR045254">
    <property type="entry name" value="Nit1/2_C-N_Hydrolase"/>
</dbReference>
<dbReference type="PANTHER" id="PTHR23088:SF27">
    <property type="entry name" value="DEAMINATED GLUTATHIONE AMIDASE"/>
    <property type="match status" value="1"/>
</dbReference>
<dbReference type="PROSITE" id="PS50263">
    <property type="entry name" value="CN_HYDROLASE"/>
    <property type="match status" value="1"/>
</dbReference>
<evidence type="ECO:0000256" key="1">
    <source>
        <dbReference type="ARBA" id="ARBA00022801"/>
    </source>
</evidence>
<accession>A0ABT1WAL4</accession>
<evidence type="ECO:0000313" key="4">
    <source>
        <dbReference type="Proteomes" id="UP001524587"/>
    </source>
</evidence>
<dbReference type="InterPro" id="IPR036526">
    <property type="entry name" value="C-N_Hydrolase_sf"/>
</dbReference>
<dbReference type="GO" id="GO:0016787">
    <property type="term" value="F:hydrolase activity"/>
    <property type="evidence" value="ECO:0007669"/>
    <property type="project" value="UniProtKB-KW"/>
</dbReference>
<organism evidence="3 4">
    <name type="scientific">Endosaccharibacter trunci</name>
    <dbReference type="NCBI Taxonomy" id="2812733"/>
    <lineage>
        <taxon>Bacteria</taxon>
        <taxon>Pseudomonadati</taxon>
        <taxon>Pseudomonadota</taxon>
        <taxon>Alphaproteobacteria</taxon>
        <taxon>Acetobacterales</taxon>
        <taxon>Acetobacteraceae</taxon>
        <taxon>Endosaccharibacter</taxon>
    </lineage>
</organism>
<keyword evidence="1 3" id="KW-0378">Hydrolase</keyword>
<dbReference type="RefSeq" id="WP_422865428.1">
    <property type="nucleotide sequence ID" value="NZ_JAMSKV010000018.1"/>
</dbReference>
<dbReference type="SUPFAM" id="SSF56317">
    <property type="entry name" value="Carbon-nitrogen hydrolase"/>
    <property type="match status" value="1"/>
</dbReference>
<protein>
    <submittedName>
        <fullName evidence="3">Carbon-nitrogen hydrolase family protein</fullName>
    </submittedName>
</protein>
<proteinExistence type="predicted"/>